<name>A0A1B6EJM1_9HEMI</name>
<feature type="transmembrane region" description="Helical" evidence="6">
    <location>
        <begin position="89"/>
        <end position="112"/>
    </location>
</feature>
<keyword evidence="3 6" id="KW-0812">Transmembrane</keyword>
<dbReference type="GO" id="GO:0071578">
    <property type="term" value="P:zinc ion import across plasma membrane"/>
    <property type="evidence" value="ECO:0007669"/>
    <property type="project" value="TreeGrafter"/>
</dbReference>
<accession>A0A1B6EJM1</accession>
<protein>
    <recommendedName>
        <fullName evidence="8">Zinc transporter</fullName>
    </recommendedName>
</protein>
<dbReference type="GO" id="GO:0005886">
    <property type="term" value="C:plasma membrane"/>
    <property type="evidence" value="ECO:0007669"/>
    <property type="project" value="TreeGrafter"/>
</dbReference>
<evidence type="ECO:0000256" key="6">
    <source>
        <dbReference type="SAM" id="Phobius"/>
    </source>
</evidence>
<dbReference type="PANTHER" id="PTHR12191:SF37">
    <property type="entry name" value="ZINC TRANSPORTER FOI"/>
    <property type="match status" value="1"/>
</dbReference>
<dbReference type="GO" id="GO:0005385">
    <property type="term" value="F:zinc ion transmembrane transporter activity"/>
    <property type="evidence" value="ECO:0007669"/>
    <property type="project" value="TreeGrafter"/>
</dbReference>
<evidence type="ECO:0000256" key="1">
    <source>
        <dbReference type="ARBA" id="ARBA00004141"/>
    </source>
</evidence>
<dbReference type="GO" id="GO:0140410">
    <property type="term" value="F:monoatomic cation:bicarbonate symporter activity"/>
    <property type="evidence" value="ECO:0007669"/>
    <property type="project" value="TreeGrafter"/>
</dbReference>
<dbReference type="AlphaFoldDB" id="A0A1B6EJM1"/>
<evidence type="ECO:0008006" key="8">
    <source>
        <dbReference type="Google" id="ProtNLM"/>
    </source>
</evidence>
<comment type="subcellular location">
    <subcellularLocation>
        <location evidence="1">Membrane</location>
        <topology evidence="1">Multi-pass membrane protein</topology>
    </subcellularLocation>
</comment>
<evidence type="ECO:0000313" key="7">
    <source>
        <dbReference type="EMBL" id="JAS38082.1"/>
    </source>
</evidence>
<feature type="transmembrane region" description="Helical" evidence="6">
    <location>
        <begin position="45"/>
        <end position="63"/>
    </location>
</feature>
<dbReference type="Pfam" id="PF02535">
    <property type="entry name" value="Zip"/>
    <property type="match status" value="1"/>
</dbReference>
<evidence type="ECO:0000256" key="3">
    <source>
        <dbReference type="ARBA" id="ARBA00022692"/>
    </source>
</evidence>
<sequence>HDSLITSSVWLYAFGAVSLINVCGFIGLVVYPIAKHHYYDHLLQFFIALAVGTLCGDALLHLLPHAMEPHVHSDEPHQSHRPHEHGGTIWKGFVVTVSIVAFFFIEKFAQFCSELRNRKRRRANQISRVKVMHEGDNVNIVGEKLCKHKYSSFPYCYDDIAVKRIESNCAEKCGNERAICTLNKPKTTTADLSATQTSRTFLKSDFSAAAAVSTIEPFDLVPDDYDSTSLKDEKETATAGSSTSNRENYTVIIREHEKKHHSHSHTHVHVHSAPKNLSSVAWMVIMGDGLHNFTDGVAIGAAFTTSLAGGVSTTLAVLCHEIPHELGDFAVLLNAGMSAKEALCYGCLSSILCYV</sequence>
<evidence type="ECO:0000256" key="5">
    <source>
        <dbReference type="ARBA" id="ARBA00023136"/>
    </source>
</evidence>
<dbReference type="InterPro" id="IPR050799">
    <property type="entry name" value="ZIP_Transporter"/>
</dbReference>
<keyword evidence="4 6" id="KW-1133">Transmembrane helix</keyword>
<evidence type="ECO:0000256" key="4">
    <source>
        <dbReference type="ARBA" id="ARBA00022989"/>
    </source>
</evidence>
<reference evidence="7" key="1">
    <citation type="submission" date="2015-11" db="EMBL/GenBank/DDBJ databases">
        <title>De novo transcriptome assembly of four potential Pierce s Disease insect vectors from Arizona vineyards.</title>
        <authorList>
            <person name="Tassone E.E."/>
        </authorList>
    </citation>
    <scope>NUCLEOTIDE SEQUENCE</scope>
</reference>
<feature type="non-terminal residue" evidence="7">
    <location>
        <position position="1"/>
    </location>
</feature>
<organism evidence="7">
    <name type="scientific">Cuerna arida</name>
    <dbReference type="NCBI Taxonomy" id="1464854"/>
    <lineage>
        <taxon>Eukaryota</taxon>
        <taxon>Metazoa</taxon>
        <taxon>Ecdysozoa</taxon>
        <taxon>Arthropoda</taxon>
        <taxon>Hexapoda</taxon>
        <taxon>Insecta</taxon>
        <taxon>Pterygota</taxon>
        <taxon>Neoptera</taxon>
        <taxon>Paraneoptera</taxon>
        <taxon>Hemiptera</taxon>
        <taxon>Auchenorrhyncha</taxon>
        <taxon>Membracoidea</taxon>
        <taxon>Cicadellidae</taxon>
        <taxon>Cicadellinae</taxon>
        <taxon>Proconiini</taxon>
        <taxon>Cuerna</taxon>
    </lineage>
</organism>
<feature type="transmembrane region" description="Helical" evidence="6">
    <location>
        <begin position="12"/>
        <end position="33"/>
    </location>
</feature>
<evidence type="ECO:0000256" key="2">
    <source>
        <dbReference type="ARBA" id="ARBA00006939"/>
    </source>
</evidence>
<dbReference type="GO" id="GO:0030003">
    <property type="term" value="P:intracellular monoatomic cation homeostasis"/>
    <property type="evidence" value="ECO:0007669"/>
    <property type="project" value="TreeGrafter"/>
</dbReference>
<proteinExistence type="inferred from homology"/>
<dbReference type="InterPro" id="IPR003689">
    <property type="entry name" value="ZIP"/>
</dbReference>
<keyword evidence="5 6" id="KW-0472">Membrane</keyword>
<feature type="non-terminal residue" evidence="7">
    <location>
        <position position="355"/>
    </location>
</feature>
<dbReference type="EMBL" id="GECZ01031687">
    <property type="protein sequence ID" value="JAS38082.1"/>
    <property type="molecule type" value="Transcribed_RNA"/>
</dbReference>
<dbReference type="PANTHER" id="PTHR12191">
    <property type="entry name" value="SOLUTE CARRIER FAMILY 39"/>
    <property type="match status" value="1"/>
</dbReference>
<comment type="similarity">
    <text evidence="2">Belongs to the ZIP transporter (TC 2.A.5) family.</text>
</comment>
<gene>
    <name evidence="7" type="ORF">g.1169</name>
</gene>